<reference evidence="2" key="1">
    <citation type="submission" date="2020-02" db="EMBL/GenBank/DDBJ databases">
        <authorList>
            <person name="Meier V. D."/>
        </authorList>
    </citation>
    <scope>NUCLEOTIDE SEQUENCE</scope>
    <source>
        <strain evidence="2">AVDCRST_MAG66</strain>
    </source>
</reference>
<dbReference type="AlphaFoldDB" id="A0A6J4NRR9"/>
<proteinExistence type="predicted"/>
<feature type="compositionally biased region" description="Basic residues" evidence="1">
    <location>
        <begin position="120"/>
        <end position="144"/>
    </location>
</feature>
<accession>A0A6J4NRR9</accession>
<dbReference type="EMBL" id="CADCUS010000124">
    <property type="protein sequence ID" value="CAA9389897.1"/>
    <property type="molecule type" value="Genomic_DNA"/>
</dbReference>
<evidence type="ECO:0000256" key="1">
    <source>
        <dbReference type="SAM" id="MobiDB-lite"/>
    </source>
</evidence>
<organism evidence="2">
    <name type="scientific">uncultured Pseudonocardia sp</name>
    <dbReference type="NCBI Taxonomy" id="211455"/>
    <lineage>
        <taxon>Bacteria</taxon>
        <taxon>Bacillati</taxon>
        <taxon>Actinomycetota</taxon>
        <taxon>Actinomycetes</taxon>
        <taxon>Pseudonocardiales</taxon>
        <taxon>Pseudonocardiaceae</taxon>
        <taxon>Pseudonocardia</taxon>
        <taxon>environmental samples</taxon>
    </lineage>
</organism>
<feature type="compositionally biased region" description="Low complexity" evidence="1">
    <location>
        <begin position="26"/>
        <end position="38"/>
    </location>
</feature>
<feature type="region of interest" description="Disordered" evidence="1">
    <location>
        <begin position="120"/>
        <end position="161"/>
    </location>
</feature>
<feature type="compositionally biased region" description="Basic residues" evidence="1">
    <location>
        <begin position="1"/>
        <end position="25"/>
    </location>
</feature>
<feature type="non-terminal residue" evidence="2">
    <location>
        <position position="1"/>
    </location>
</feature>
<protein>
    <submittedName>
        <fullName evidence="2">Ligand-binding SRPBCC domain protein family</fullName>
    </submittedName>
</protein>
<sequence length="161" mass="18322">ARHRRHPRPRHPHAHYRRRLRRARGARLAGLRRPAPAGEGVGPADLPGHRGRPRSAARRAGDLLHDQPRGGEVRRVLGRRRRRPADGVRVRGRVRRPGVPPQPGPARVEVRLPLHRARRRNARHLRQHVRHRRGAPAGARHGRGRGCDGSDRPDRRAARLL</sequence>
<evidence type="ECO:0000313" key="2">
    <source>
        <dbReference type="EMBL" id="CAA9389897.1"/>
    </source>
</evidence>
<feature type="non-terminal residue" evidence="2">
    <location>
        <position position="161"/>
    </location>
</feature>
<feature type="compositionally biased region" description="Basic and acidic residues" evidence="1">
    <location>
        <begin position="59"/>
        <end position="75"/>
    </location>
</feature>
<feature type="compositionally biased region" description="Basic and acidic residues" evidence="1">
    <location>
        <begin position="145"/>
        <end position="161"/>
    </location>
</feature>
<name>A0A6J4NRR9_9PSEU</name>
<gene>
    <name evidence="2" type="ORF">AVDCRST_MAG66-852</name>
</gene>
<feature type="region of interest" description="Disordered" evidence="1">
    <location>
        <begin position="1"/>
        <end position="107"/>
    </location>
</feature>